<protein>
    <recommendedName>
        <fullName evidence="2 15">ATP-dependent DNA helicase RecG</fullName>
        <ecNumber evidence="13 15">5.6.2.4</ecNumber>
    </recommendedName>
</protein>
<proteinExistence type="inferred from homology"/>
<dbReference type="STRING" id="1817841.A3B10_04210"/>
<dbReference type="Gene3D" id="3.40.50.300">
    <property type="entry name" value="P-loop containing nucleotide triphosphate hydrolases"/>
    <property type="match status" value="2"/>
</dbReference>
<evidence type="ECO:0000259" key="16">
    <source>
        <dbReference type="PROSITE" id="PS51192"/>
    </source>
</evidence>
<dbReference type="Pfam" id="PF00271">
    <property type="entry name" value="Helicase_C"/>
    <property type="match status" value="1"/>
</dbReference>
<dbReference type="PROSITE" id="PS51192">
    <property type="entry name" value="HELICASE_ATP_BIND_1"/>
    <property type="match status" value="1"/>
</dbReference>
<dbReference type="GO" id="GO:0006281">
    <property type="term" value="P:DNA repair"/>
    <property type="evidence" value="ECO:0007669"/>
    <property type="project" value="UniProtKB-UniRule"/>
</dbReference>
<accession>A0A1F5Q586</accession>
<evidence type="ECO:0000256" key="11">
    <source>
        <dbReference type="ARBA" id="ARBA00023235"/>
    </source>
</evidence>
<keyword evidence="8" id="KW-0238">DNA-binding</keyword>
<dbReference type="EMBL" id="MFFB01000002">
    <property type="protein sequence ID" value="OGE97318.1"/>
    <property type="molecule type" value="Genomic_DNA"/>
</dbReference>
<dbReference type="Pfam" id="PF00270">
    <property type="entry name" value="DEAD"/>
    <property type="match status" value="1"/>
</dbReference>
<evidence type="ECO:0000259" key="17">
    <source>
        <dbReference type="PROSITE" id="PS51194"/>
    </source>
</evidence>
<dbReference type="CDD" id="cd04488">
    <property type="entry name" value="RecG_wedge_OBF"/>
    <property type="match status" value="1"/>
</dbReference>
<dbReference type="SUPFAM" id="SSF52540">
    <property type="entry name" value="P-loop containing nucleoside triphosphate hydrolases"/>
    <property type="match status" value="1"/>
</dbReference>
<dbReference type="Pfam" id="PF17191">
    <property type="entry name" value="RecG_wedge"/>
    <property type="match status" value="1"/>
</dbReference>
<dbReference type="AlphaFoldDB" id="A0A1F5Q586"/>
<dbReference type="PROSITE" id="PS51194">
    <property type="entry name" value="HELICASE_CTER"/>
    <property type="match status" value="1"/>
</dbReference>
<evidence type="ECO:0000256" key="4">
    <source>
        <dbReference type="ARBA" id="ARBA00022763"/>
    </source>
</evidence>
<dbReference type="SUPFAM" id="SSF50249">
    <property type="entry name" value="Nucleic acid-binding proteins"/>
    <property type="match status" value="1"/>
</dbReference>
<evidence type="ECO:0000256" key="3">
    <source>
        <dbReference type="ARBA" id="ARBA00022741"/>
    </source>
</evidence>
<comment type="similarity">
    <text evidence="1 15">Belongs to the helicase family. RecG subfamily.</text>
</comment>
<comment type="function">
    <text evidence="15">Plays a critical role in recombination and DNA repair. Helps process Holliday junction intermediates to mature products by catalyzing branch migration. Has replication fork regression activity, unwinds stalled or blocked replication forks to make a HJ that can be resolved. Has a DNA unwinding activity characteristic of a DNA helicase with 3'-5' polarity.</text>
</comment>
<evidence type="ECO:0000256" key="13">
    <source>
        <dbReference type="ARBA" id="ARBA00034808"/>
    </source>
</evidence>
<dbReference type="InterPro" id="IPR027417">
    <property type="entry name" value="P-loop_NTPase"/>
</dbReference>
<sequence length="662" mass="74738">MFDLSTPIENLYLVGPARAKLLKNLGIATLEDLLFYFPRAHSDLSKFVNISELKLGETANIKAKILEIKSFRTKVRRLTLTHALVEDNTGSILCVWFNQPFLSKVLKPHEEFIFSGKVTVAKNKLQLQNPVYEQVKAEQIHTSRLVPIYSLTAHLTQKLLRSIIKTYLDKIHLPEHLPSFILKAEKLLFEDAAVKTFHFPKDYSSLQQAQTRLAFDEIFLTQLRVAQYKKSRQEKTGIKMTVPQQLNDKIASLPFTLTLGQKQALQEILSDFQKPYPANRLLEGDVGSGKTIIAALSMYVAAKNGLQIAFLAPTEVLAKQHYDNLKEFFENSGIATALRTSNNKSKPAQVTFGTHALLERAVKFKNLSLIVIDEQHRFGVEQRSLLKQTNTAHLLTMSATPIPRTLALTLYGDLDLSRLKELPTGRQRIITRIVAEENRSKAYEFIAKQITAGRQTFVICPLIEESDKLGVKSATTEFKKLSEEIFPQFKVGLLHGKLKPQDKESVMQKFKDNQINILVSTSVVEVGVDVPNAAVMMIEGAERFGLAQLHQFRGRVGRSTYKSYCFLFSSDPLALENPRLKVMTESNDGFALAEKDLQIRGSGDLYGTKQSGYDFKIATLTNLDLVERSRQYADELLNPDLSLNSYPLLKLKMHSQPMVHLE</sequence>
<dbReference type="SMART" id="SM00490">
    <property type="entry name" value="HELICc"/>
    <property type="match status" value="1"/>
</dbReference>
<dbReference type="NCBIfam" id="NF008168">
    <property type="entry name" value="PRK10917.2-2"/>
    <property type="match status" value="1"/>
</dbReference>
<evidence type="ECO:0000256" key="10">
    <source>
        <dbReference type="ARBA" id="ARBA00023204"/>
    </source>
</evidence>
<comment type="catalytic activity">
    <reaction evidence="12 15">
        <text>Couples ATP hydrolysis with the unwinding of duplex DNA by translocating in the 3'-5' direction.</text>
        <dbReference type="EC" id="5.6.2.4"/>
    </reaction>
</comment>
<dbReference type="InterPro" id="IPR014001">
    <property type="entry name" value="Helicase_ATP-bd"/>
</dbReference>
<keyword evidence="6 15" id="KW-0347">Helicase</keyword>
<dbReference type="Pfam" id="PF19833">
    <property type="entry name" value="RecG_dom3_C"/>
    <property type="match status" value="1"/>
</dbReference>
<dbReference type="Proteomes" id="UP000177281">
    <property type="component" value="Unassembled WGS sequence"/>
</dbReference>
<evidence type="ECO:0000256" key="9">
    <source>
        <dbReference type="ARBA" id="ARBA00023172"/>
    </source>
</evidence>
<feature type="domain" description="Helicase C-terminal" evidence="17">
    <location>
        <begin position="438"/>
        <end position="598"/>
    </location>
</feature>
<feature type="domain" description="Helicase ATP-binding" evidence="16">
    <location>
        <begin position="271"/>
        <end position="419"/>
    </location>
</feature>
<dbReference type="GO" id="GO:0005524">
    <property type="term" value="F:ATP binding"/>
    <property type="evidence" value="ECO:0007669"/>
    <property type="project" value="UniProtKB-KW"/>
</dbReference>
<keyword evidence="7 15" id="KW-0067">ATP-binding</keyword>
<dbReference type="PANTHER" id="PTHR47964">
    <property type="entry name" value="ATP-DEPENDENT DNA HELICASE HOMOLOG RECG, CHLOROPLASTIC"/>
    <property type="match status" value="1"/>
</dbReference>
<dbReference type="Gene3D" id="2.40.50.140">
    <property type="entry name" value="Nucleic acid-binding proteins"/>
    <property type="match status" value="1"/>
</dbReference>
<comment type="caution">
    <text evidence="18">The sequence shown here is derived from an EMBL/GenBank/DDBJ whole genome shotgun (WGS) entry which is preliminary data.</text>
</comment>
<evidence type="ECO:0000256" key="8">
    <source>
        <dbReference type="ARBA" id="ARBA00023125"/>
    </source>
</evidence>
<dbReference type="InterPro" id="IPR033454">
    <property type="entry name" value="RecG_wedge"/>
</dbReference>
<evidence type="ECO:0000256" key="5">
    <source>
        <dbReference type="ARBA" id="ARBA00022801"/>
    </source>
</evidence>
<dbReference type="EC" id="5.6.2.4" evidence="13 15"/>
<dbReference type="InterPro" id="IPR045562">
    <property type="entry name" value="RecG_dom3_C"/>
</dbReference>
<name>A0A1F5Q586_9BACT</name>
<comment type="catalytic activity">
    <reaction evidence="14 15">
        <text>ATP + H2O = ADP + phosphate + H(+)</text>
        <dbReference type="Rhea" id="RHEA:13065"/>
        <dbReference type="ChEBI" id="CHEBI:15377"/>
        <dbReference type="ChEBI" id="CHEBI:15378"/>
        <dbReference type="ChEBI" id="CHEBI:30616"/>
        <dbReference type="ChEBI" id="CHEBI:43474"/>
        <dbReference type="ChEBI" id="CHEBI:456216"/>
        <dbReference type="EC" id="5.6.2.4"/>
    </reaction>
</comment>
<keyword evidence="5 15" id="KW-0378">Hydrolase</keyword>
<dbReference type="InterPro" id="IPR004609">
    <property type="entry name" value="ATP-dep_DNA_helicase_RecG"/>
</dbReference>
<evidence type="ECO:0000256" key="14">
    <source>
        <dbReference type="ARBA" id="ARBA00048988"/>
    </source>
</evidence>
<dbReference type="InterPro" id="IPR047112">
    <property type="entry name" value="RecG/Mfd"/>
</dbReference>
<dbReference type="NCBIfam" id="TIGR00643">
    <property type="entry name" value="recG"/>
    <property type="match status" value="1"/>
</dbReference>
<reference evidence="18 19" key="1">
    <citation type="journal article" date="2016" name="Nat. Commun.">
        <title>Thousands of microbial genomes shed light on interconnected biogeochemical processes in an aquifer system.</title>
        <authorList>
            <person name="Anantharaman K."/>
            <person name="Brown C.T."/>
            <person name="Hug L.A."/>
            <person name="Sharon I."/>
            <person name="Castelle C.J."/>
            <person name="Probst A.J."/>
            <person name="Thomas B.C."/>
            <person name="Singh A."/>
            <person name="Wilkins M.J."/>
            <person name="Karaoz U."/>
            <person name="Brodie E.L."/>
            <person name="Williams K.H."/>
            <person name="Hubbard S.S."/>
            <person name="Banfield J.F."/>
        </authorList>
    </citation>
    <scope>NUCLEOTIDE SEQUENCE [LARGE SCALE GENOMIC DNA]</scope>
</reference>
<dbReference type="InterPro" id="IPR001650">
    <property type="entry name" value="Helicase_C-like"/>
</dbReference>
<gene>
    <name evidence="18" type="ORF">A3B10_04210</name>
</gene>
<dbReference type="InterPro" id="IPR011545">
    <property type="entry name" value="DEAD/DEAH_box_helicase_dom"/>
</dbReference>
<evidence type="ECO:0000256" key="1">
    <source>
        <dbReference type="ARBA" id="ARBA00007504"/>
    </source>
</evidence>
<evidence type="ECO:0000313" key="19">
    <source>
        <dbReference type="Proteomes" id="UP000177281"/>
    </source>
</evidence>
<evidence type="ECO:0000256" key="6">
    <source>
        <dbReference type="ARBA" id="ARBA00022806"/>
    </source>
</evidence>
<dbReference type="PANTHER" id="PTHR47964:SF1">
    <property type="entry name" value="ATP-DEPENDENT DNA HELICASE HOMOLOG RECG, CHLOROPLASTIC"/>
    <property type="match status" value="1"/>
</dbReference>
<dbReference type="NCBIfam" id="NF008165">
    <property type="entry name" value="PRK10917.1-3"/>
    <property type="match status" value="1"/>
</dbReference>
<dbReference type="SMART" id="SM00487">
    <property type="entry name" value="DEXDc"/>
    <property type="match status" value="1"/>
</dbReference>
<dbReference type="GO" id="GO:0043138">
    <property type="term" value="F:3'-5' DNA helicase activity"/>
    <property type="evidence" value="ECO:0007669"/>
    <property type="project" value="UniProtKB-EC"/>
</dbReference>
<evidence type="ECO:0000256" key="7">
    <source>
        <dbReference type="ARBA" id="ARBA00022840"/>
    </source>
</evidence>
<keyword evidence="3 15" id="KW-0547">Nucleotide-binding</keyword>
<keyword evidence="4 15" id="KW-0227">DNA damage</keyword>
<keyword evidence="10 15" id="KW-0234">DNA repair</keyword>
<evidence type="ECO:0000313" key="18">
    <source>
        <dbReference type="EMBL" id="OGE97318.1"/>
    </source>
</evidence>
<organism evidence="18 19">
    <name type="scientific">Candidatus Doudnabacteria bacterium RIFCSPLOWO2_01_FULL_44_21</name>
    <dbReference type="NCBI Taxonomy" id="1817841"/>
    <lineage>
        <taxon>Bacteria</taxon>
        <taxon>Candidatus Doudnaibacteriota</taxon>
    </lineage>
</organism>
<dbReference type="InterPro" id="IPR012340">
    <property type="entry name" value="NA-bd_OB-fold"/>
</dbReference>
<evidence type="ECO:0000256" key="15">
    <source>
        <dbReference type="RuleBase" id="RU363016"/>
    </source>
</evidence>
<dbReference type="GO" id="GO:0003677">
    <property type="term" value="F:DNA binding"/>
    <property type="evidence" value="ECO:0007669"/>
    <property type="project" value="UniProtKB-KW"/>
</dbReference>
<dbReference type="GO" id="GO:0006310">
    <property type="term" value="P:DNA recombination"/>
    <property type="evidence" value="ECO:0007669"/>
    <property type="project" value="UniProtKB-UniRule"/>
</dbReference>
<evidence type="ECO:0000256" key="12">
    <source>
        <dbReference type="ARBA" id="ARBA00034617"/>
    </source>
</evidence>
<evidence type="ECO:0000256" key="2">
    <source>
        <dbReference type="ARBA" id="ARBA00017846"/>
    </source>
</evidence>
<keyword evidence="9 15" id="KW-0233">DNA recombination</keyword>
<keyword evidence="11" id="KW-0413">Isomerase</keyword>
<dbReference type="GO" id="GO:0016887">
    <property type="term" value="F:ATP hydrolysis activity"/>
    <property type="evidence" value="ECO:0007669"/>
    <property type="project" value="RHEA"/>
</dbReference>